<organism evidence="1 2">
    <name type="scientific">Amycolatopsis dendrobii</name>
    <dbReference type="NCBI Taxonomy" id="2760662"/>
    <lineage>
        <taxon>Bacteria</taxon>
        <taxon>Bacillati</taxon>
        <taxon>Actinomycetota</taxon>
        <taxon>Actinomycetes</taxon>
        <taxon>Pseudonocardiales</taxon>
        <taxon>Pseudonocardiaceae</taxon>
        <taxon>Amycolatopsis</taxon>
    </lineage>
</organism>
<name>A0A7W3ZAB7_9PSEU</name>
<comment type="caution">
    <text evidence="1">The sequence shown here is derived from an EMBL/GenBank/DDBJ whole genome shotgun (WGS) entry which is preliminary data.</text>
</comment>
<keyword evidence="2" id="KW-1185">Reference proteome</keyword>
<evidence type="ECO:0000313" key="2">
    <source>
        <dbReference type="Proteomes" id="UP000526734"/>
    </source>
</evidence>
<protein>
    <submittedName>
        <fullName evidence="1">Uncharacterized protein</fullName>
    </submittedName>
</protein>
<gene>
    <name evidence="1" type="ORF">H4281_10320</name>
</gene>
<reference evidence="1 2" key="1">
    <citation type="submission" date="2020-08" db="EMBL/GenBank/DDBJ databases">
        <title>Amycolatopsis sp. nov. DR6-1 isolated from Dendrobium heterocarpum.</title>
        <authorList>
            <person name="Tedsree N."/>
            <person name="Kuncharoen N."/>
            <person name="Likhitwitayawuid K."/>
            <person name="Tanasupawat S."/>
        </authorList>
    </citation>
    <scope>NUCLEOTIDE SEQUENCE [LARGE SCALE GENOMIC DNA]</scope>
    <source>
        <strain evidence="1 2">DR6-1</strain>
    </source>
</reference>
<proteinExistence type="predicted"/>
<sequence length="112" mass="12408">MIARLPRHSHYKAAIDDDEQFAAIAAALPKPDDAPQARVPLTGYSDVVARLDNVFDAVSAVNETLIAVHTTQRSGMHRPNRAPRPETAIQRIEARQRVSRLDDIVDRMTGGR</sequence>
<dbReference type="EMBL" id="JACGZW010000003">
    <property type="protein sequence ID" value="MBB1153523.1"/>
    <property type="molecule type" value="Genomic_DNA"/>
</dbReference>
<evidence type="ECO:0000313" key="1">
    <source>
        <dbReference type="EMBL" id="MBB1153523.1"/>
    </source>
</evidence>
<dbReference type="AlphaFoldDB" id="A0A7W3ZAB7"/>
<accession>A0A7W3ZAB7</accession>
<dbReference type="RefSeq" id="WP_182890644.1">
    <property type="nucleotide sequence ID" value="NZ_JACGZW010000003.1"/>
</dbReference>
<dbReference type="Proteomes" id="UP000526734">
    <property type="component" value="Unassembled WGS sequence"/>
</dbReference>